<proteinExistence type="inferred from homology"/>
<dbReference type="GO" id="GO:0005634">
    <property type="term" value="C:nucleus"/>
    <property type="evidence" value="ECO:0007669"/>
    <property type="project" value="TreeGrafter"/>
</dbReference>
<dbReference type="PANTHER" id="PTHR12829:SF7">
    <property type="entry name" value="N6-ADENOSINE-METHYLTRANSFERASE CATALYTIC SUBUNIT"/>
    <property type="match status" value="1"/>
</dbReference>
<protein>
    <recommendedName>
        <fullName evidence="1">mRNA m(6)A methyltransferase</fullName>
        <ecNumber evidence="1">2.1.1.348</ecNumber>
    </recommendedName>
</protein>
<evidence type="ECO:0000313" key="7">
    <source>
        <dbReference type="EMBL" id="CAE0260923.1"/>
    </source>
</evidence>
<evidence type="ECO:0000256" key="1">
    <source>
        <dbReference type="ARBA" id="ARBA00012160"/>
    </source>
</evidence>
<evidence type="ECO:0000256" key="5">
    <source>
        <dbReference type="ARBA" id="ARBA00048957"/>
    </source>
</evidence>
<dbReference type="PANTHER" id="PTHR12829">
    <property type="entry name" value="N6-ADENOSINE-METHYLTRANSFERASE"/>
    <property type="match status" value="1"/>
</dbReference>
<sequence>MEEEEKPVKKLMPSRVALEEMKKKLVTVDHLRAANFEEFDDVDLAGIIQNLEEEVYDMKMKAESKNGNLEDFSNLEYEDWKCPEHSVPIRTDVRTFDFKALGRCMKFDVIMMDPPWQLASSQPTRGVAIGYHQLANQHIANIPVHEVQDEGFIFIWVINARYDWTIEQMKKWGYTFVDEIAWVKMTVNRRLAKNHGYYLQHGKEICVVGYKAKGQEPGAIPPPPEVWKKRGIDVIYGERRGQSQKPEEIYKLIESVLPNGKYLEIFGRRNNLHNGWVTIGNEL</sequence>
<keyword evidence="4" id="KW-0949">S-adenosyl-L-methionine</keyword>
<evidence type="ECO:0000256" key="4">
    <source>
        <dbReference type="ARBA" id="ARBA00022691"/>
    </source>
</evidence>
<keyword evidence="3" id="KW-0808">Transferase</keyword>
<reference evidence="7" key="1">
    <citation type="submission" date="2021-01" db="EMBL/GenBank/DDBJ databases">
        <authorList>
            <person name="Corre E."/>
            <person name="Pelletier E."/>
            <person name="Niang G."/>
            <person name="Scheremetjew M."/>
            <person name="Finn R."/>
            <person name="Kale V."/>
            <person name="Holt S."/>
            <person name="Cochrane G."/>
            <person name="Meng A."/>
            <person name="Brown T."/>
            <person name="Cohen L."/>
        </authorList>
    </citation>
    <scope>NUCLEOTIDE SEQUENCE</scope>
    <source>
        <strain evidence="7">NIES-2562</strain>
    </source>
</reference>
<accession>A0A7S3DKW3</accession>
<gene>
    <name evidence="7" type="ORF">PBIL07802_LOCUS23212</name>
</gene>
<dbReference type="InterPro" id="IPR029063">
    <property type="entry name" value="SAM-dependent_MTases_sf"/>
</dbReference>
<evidence type="ECO:0000256" key="6">
    <source>
        <dbReference type="PROSITE-ProRule" id="PRU00489"/>
    </source>
</evidence>
<dbReference type="EC" id="2.1.1.348" evidence="1"/>
<dbReference type="SUPFAM" id="SSF53335">
    <property type="entry name" value="S-adenosyl-L-methionine-dependent methyltransferases"/>
    <property type="match status" value="1"/>
</dbReference>
<dbReference type="EMBL" id="HBIB01035803">
    <property type="protein sequence ID" value="CAE0260923.1"/>
    <property type="molecule type" value="Transcribed_RNA"/>
</dbReference>
<comment type="similarity">
    <text evidence="6">Belongs to the MT-A70-like family.</text>
</comment>
<organism evidence="7">
    <name type="scientific">Palpitomonas bilix</name>
    <dbReference type="NCBI Taxonomy" id="652834"/>
    <lineage>
        <taxon>Eukaryota</taxon>
        <taxon>Eukaryota incertae sedis</taxon>
    </lineage>
</organism>
<keyword evidence="2" id="KW-0489">Methyltransferase</keyword>
<dbReference type="GO" id="GO:0001734">
    <property type="term" value="F:mRNA m(6)A methyltransferase activity"/>
    <property type="evidence" value="ECO:0007669"/>
    <property type="project" value="UniProtKB-EC"/>
</dbReference>
<dbReference type="AlphaFoldDB" id="A0A7S3DKW3"/>
<dbReference type="PROSITE" id="PS51143">
    <property type="entry name" value="MT_A70"/>
    <property type="match status" value="1"/>
</dbReference>
<dbReference type="GO" id="GO:0036396">
    <property type="term" value="C:RNA N6-methyladenosine methyltransferase complex"/>
    <property type="evidence" value="ECO:0007669"/>
    <property type="project" value="TreeGrafter"/>
</dbReference>
<dbReference type="GO" id="GO:0032259">
    <property type="term" value="P:methylation"/>
    <property type="evidence" value="ECO:0007669"/>
    <property type="project" value="UniProtKB-KW"/>
</dbReference>
<evidence type="ECO:0000256" key="3">
    <source>
        <dbReference type="ARBA" id="ARBA00022679"/>
    </source>
</evidence>
<dbReference type="InterPro" id="IPR007757">
    <property type="entry name" value="MT-A70-like"/>
</dbReference>
<evidence type="ECO:0000256" key="2">
    <source>
        <dbReference type="ARBA" id="ARBA00022603"/>
    </source>
</evidence>
<dbReference type="Pfam" id="PF05063">
    <property type="entry name" value="MT-A70"/>
    <property type="match status" value="1"/>
</dbReference>
<dbReference type="Gene3D" id="3.40.50.150">
    <property type="entry name" value="Vaccinia Virus protein VP39"/>
    <property type="match status" value="1"/>
</dbReference>
<name>A0A7S3DKW3_9EUKA</name>
<comment type="catalytic activity">
    <reaction evidence="5">
        <text>an adenosine in mRNA + S-adenosyl-L-methionine = an N(6)-methyladenosine in mRNA + S-adenosyl-L-homocysteine + H(+)</text>
        <dbReference type="Rhea" id="RHEA:55584"/>
        <dbReference type="Rhea" id="RHEA-COMP:12414"/>
        <dbReference type="Rhea" id="RHEA-COMP:12417"/>
        <dbReference type="ChEBI" id="CHEBI:15378"/>
        <dbReference type="ChEBI" id="CHEBI:57856"/>
        <dbReference type="ChEBI" id="CHEBI:59789"/>
        <dbReference type="ChEBI" id="CHEBI:74411"/>
        <dbReference type="ChEBI" id="CHEBI:74449"/>
        <dbReference type="EC" id="2.1.1.348"/>
    </reaction>
</comment>